<dbReference type="AlphaFoldDB" id="X1UYC9"/>
<reference evidence="2" key="1">
    <citation type="journal article" date="2014" name="Front. Microbiol.">
        <title>High frequency of phylogenetically diverse reductive dehalogenase-homologous genes in deep subseafloor sedimentary metagenomes.</title>
        <authorList>
            <person name="Kawai M."/>
            <person name="Futagami T."/>
            <person name="Toyoda A."/>
            <person name="Takaki Y."/>
            <person name="Nishi S."/>
            <person name="Hori S."/>
            <person name="Arai W."/>
            <person name="Tsubouchi T."/>
            <person name="Morono Y."/>
            <person name="Uchiyama I."/>
            <person name="Ito T."/>
            <person name="Fujiyama A."/>
            <person name="Inagaki F."/>
            <person name="Takami H."/>
        </authorList>
    </citation>
    <scope>NUCLEOTIDE SEQUENCE</scope>
    <source>
        <strain evidence="2">Expedition CK06-06</strain>
    </source>
</reference>
<gene>
    <name evidence="2" type="ORF">S12H4_55659</name>
</gene>
<proteinExistence type="predicted"/>
<organism evidence="2">
    <name type="scientific">marine sediment metagenome</name>
    <dbReference type="NCBI Taxonomy" id="412755"/>
    <lineage>
        <taxon>unclassified sequences</taxon>
        <taxon>metagenomes</taxon>
        <taxon>ecological metagenomes</taxon>
    </lineage>
</organism>
<feature type="compositionally biased region" description="Basic residues" evidence="1">
    <location>
        <begin position="1"/>
        <end position="24"/>
    </location>
</feature>
<sequence>MAWHGGLKKRKKTGGKKRAYRSKRLHEQGNPPMETSLDETARKIESGRSGLKKVKLVSENYVNV</sequence>
<evidence type="ECO:0008006" key="3">
    <source>
        <dbReference type="Google" id="ProtNLM"/>
    </source>
</evidence>
<accession>X1UYC9</accession>
<dbReference type="EMBL" id="BARW01035728">
    <property type="protein sequence ID" value="GAJ22449.1"/>
    <property type="molecule type" value="Genomic_DNA"/>
</dbReference>
<evidence type="ECO:0000256" key="1">
    <source>
        <dbReference type="SAM" id="MobiDB-lite"/>
    </source>
</evidence>
<feature type="non-terminal residue" evidence="2">
    <location>
        <position position="64"/>
    </location>
</feature>
<dbReference type="InterPro" id="IPR022309">
    <property type="entry name" value="Ribosomal_Se8/biogenesis_NSA2"/>
</dbReference>
<feature type="region of interest" description="Disordered" evidence="1">
    <location>
        <begin position="1"/>
        <end position="50"/>
    </location>
</feature>
<evidence type="ECO:0000313" key="2">
    <source>
        <dbReference type="EMBL" id="GAJ22449.1"/>
    </source>
</evidence>
<dbReference type="Pfam" id="PF01201">
    <property type="entry name" value="Ribosomal_S8e"/>
    <property type="match status" value="1"/>
</dbReference>
<comment type="caution">
    <text evidence="2">The sequence shown here is derived from an EMBL/GenBank/DDBJ whole genome shotgun (WGS) entry which is preliminary data.</text>
</comment>
<name>X1UYC9_9ZZZZ</name>
<protein>
    <recommendedName>
        <fullName evidence="3">30S ribosomal protein S8e</fullName>
    </recommendedName>
</protein>